<gene>
    <name evidence="2" type="ORF">IWZ03DRAFT_103478</name>
</gene>
<keyword evidence="1" id="KW-0812">Transmembrane</keyword>
<evidence type="ECO:0000313" key="3">
    <source>
        <dbReference type="Proteomes" id="UP001363622"/>
    </source>
</evidence>
<name>A0ABR1KUL8_9PEZI</name>
<evidence type="ECO:0000313" key="2">
    <source>
        <dbReference type="EMBL" id="KAK7521867.1"/>
    </source>
</evidence>
<keyword evidence="1" id="KW-0472">Membrane</keyword>
<reference evidence="2 3" key="1">
    <citation type="submission" date="2024-04" db="EMBL/GenBank/DDBJ databases">
        <title>Phyllosticta paracitricarpa is synonymous to the EU quarantine fungus P. citricarpa based on phylogenomic analyses.</title>
        <authorList>
            <consortium name="Lawrence Berkeley National Laboratory"/>
            <person name="Van Ingen-Buijs V.A."/>
            <person name="Van Westerhoven A.C."/>
            <person name="Haridas S."/>
            <person name="Skiadas P."/>
            <person name="Martin F."/>
            <person name="Groenewald J.Z."/>
            <person name="Crous P.W."/>
            <person name="Seidl M.F."/>
        </authorList>
    </citation>
    <scope>NUCLEOTIDE SEQUENCE [LARGE SCALE GENOMIC DNA]</scope>
    <source>
        <strain evidence="2 3">CBS 123371</strain>
    </source>
</reference>
<accession>A0ABR1KUL8</accession>
<sequence length="140" mass="15789">MCAHGRSFLYLVKAQYSGRGHCFYGVSPFFFLGSDLAEGLGFLSYLYRGENFRRCHSGPLGSGYLNEAICCLSESPRYKEEKALGALVTTLLLFFSGFRVLLWFWYFHLILVPLLFSVSLRSTSLGESGCCGFRTRCCKL</sequence>
<organism evidence="2 3">
    <name type="scientific">Phyllosticta citriasiana</name>
    <dbReference type="NCBI Taxonomy" id="595635"/>
    <lineage>
        <taxon>Eukaryota</taxon>
        <taxon>Fungi</taxon>
        <taxon>Dikarya</taxon>
        <taxon>Ascomycota</taxon>
        <taxon>Pezizomycotina</taxon>
        <taxon>Dothideomycetes</taxon>
        <taxon>Dothideomycetes incertae sedis</taxon>
        <taxon>Botryosphaeriales</taxon>
        <taxon>Phyllostictaceae</taxon>
        <taxon>Phyllosticta</taxon>
    </lineage>
</organism>
<protein>
    <submittedName>
        <fullName evidence="2">Uncharacterized protein</fullName>
    </submittedName>
</protein>
<feature type="transmembrane region" description="Helical" evidence="1">
    <location>
        <begin position="83"/>
        <end position="106"/>
    </location>
</feature>
<dbReference type="EMBL" id="JBBPHU010000002">
    <property type="protein sequence ID" value="KAK7521867.1"/>
    <property type="molecule type" value="Genomic_DNA"/>
</dbReference>
<comment type="caution">
    <text evidence="2">The sequence shown here is derived from an EMBL/GenBank/DDBJ whole genome shotgun (WGS) entry which is preliminary data.</text>
</comment>
<dbReference type="Proteomes" id="UP001363622">
    <property type="component" value="Unassembled WGS sequence"/>
</dbReference>
<evidence type="ECO:0000256" key="1">
    <source>
        <dbReference type="SAM" id="Phobius"/>
    </source>
</evidence>
<keyword evidence="3" id="KW-1185">Reference proteome</keyword>
<keyword evidence="1" id="KW-1133">Transmembrane helix</keyword>
<proteinExistence type="predicted"/>